<dbReference type="EMBL" id="JACHJW010000001">
    <property type="protein sequence ID" value="MBB4958045.1"/>
    <property type="molecule type" value="Genomic_DNA"/>
</dbReference>
<proteinExistence type="predicted"/>
<accession>A0A7W7SNI9</accession>
<dbReference type="Proteomes" id="UP000578819">
    <property type="component" value="Unassembled WGS sequence"/>
</dbReference>
<evidence type="ECO:0000313" key="7">
    <source>
        <dbReference type="Proteomes" id="UP000578819"/>
    </source>
</evidence>
<feature type="domain" description="DUF1232" evidence="5">
    <location>
        <begin position="53"/>
        <end position="89"/>
    </location>
</feature>
<dbReference type="AlphaFoldDB" id="A0A7W7SNI9"/>
<keyword evidence="4" id="KW-0472">Membrane</keyword>
<comment type="caution">
    <text evidence="6">The sequence shown here is derived from an EMBL/GenBank/DDBJ whole genome shotgun (WGS) entry which is preliminary data.</text>
</comment>
<evidence type="ECO:0000256" key="2">
    <source>
        <dbReference type="ARBA" id="ARBA00022692"/>
    </source>
</evidence>
<protein>
    <submittedName>
        <fullName evidence="6">Uncharacterized membrane protein YkvA (DUF1232 family)</fullName>
    </submittedName>
</protein>
<evidence type="ECO:0000313" key="6">
    <source>
        <dbReference type="EMBL" id="MBB4958045.1"/>
    </source>
</evidence>
<keyword evidence="7" id="KW-1185">Reference proteome</keyword>
<gene>
    <name evidence="6" type="ORF">FHR38_001778</name>
</gene>
<dbReference type="GO" id="GO:0012505">
    <property type="term" value="C:endomembrane system"/>
    <property type="evidence" value="ECO:0007669"/>
    <property type="project" value="UniProtKB-SubCell"/>
</dbReference>
<name>A0A7W7SNI9_9ACTN</name>
<keyword evidence="2" id="KW-0812">Transmembrane</keyword>
<keyword evidence="3" id="KW-1133">Transmembrane helix</keyword>
<comment type="subcellular location">
    <subcellularLocation>
        <location evidence="1">Endomembrane system</location>
        <topology evidence="1">Multi-pass membrane protein</topology>
    </subcellularLocation>
</comment>
<organism evidence="6 7">
    <name type="scientific">Micromonospora polyrhachis</name>
    <dbReference type="NCBI Taxonomy" id="1282883"/>
    <lineage>
        <taxon>Bacteria</taxon>
        <taxon>Bacillati</taxon>
        <taxon>Actinomycetota</taxon>
        <taxon>Actinomycetes</taxon>
        <taxon>Micromonosporales</taxon>
        <taxon>Micromonosporaceae</taxon>
        <taxon>Micromonospora</taxon>
    </lineage>
</organism>
<dbReference type="InterPro" id="IPR010652">
    <property type="entry name" value="DUF1232"/>
</dbReference>
<dbReference type="RefSeq" id="WP_184534204.1">
    <property type="nucleotide sequence ID" value="NZ_JACHJW010000001.1"/>
</dbReference>
<evidence type="ECO:0000256" key="1">
    <source>
        <dbReference type="ARBA" id="ARBA00004127"/>
    </source>
</evidence>
<evidence type="ECO:0000259" key="5">
    <source>
        <dbReference type="Pfam" id="PF06803"/>
    </source>
</evidence>
<evidence type="ECO:0000256" key="3">
    <source>
        <dbReference type="ARBA" id="ARBA00022989"/>
    </source>
</evidence>
<reference evidence="6 7" key="1">
    <citation type="submission" date="2020-08" db="EMBL/GenBank/DDBJ databases">
        <title>Sequencing the genomes of 1000 actinobacteria strains.</title>
        <authorList>
            <person name="Klenk H.-P."/>
        </authorList>
    </citation>
    <scope>NUCLEOTIDE SEQUENCE [LARGE SCALE GENOMIC DNA]</scope>
    <source>
        <strain evidence="6 7">DSM 45886</strain>
    </source>
</reference>
<evidence type="ECO:0000256" key="4">
    <source>
        <dbReference type="ARBA" id="ARBA00023136"/>
    </source>
</evidence>
<sequence length="118" mass="12696">MAKTLKRTAAFAALGRALTSGARGGPSLGKRISALPRMIKATTRGEYDGGLRLALMVAATAYIASPVDLVPEMFLAIFGLADDALMITWLAGSVLGETERFLEWERRRETVIPGHVVH</sequence>
<dbReference type="Pfam" id="PF06803">
    <property type="entry name" value="DUF1232"/>
    <property type="match status" value="1"/>
</dbReference>